<protein>
    <submittedName>
        <fullName evidence="3">Uncharacterized protein</fullName>
    </submittedName>
</protein>
<evidence type="ECO:0000256" key="1">
    <source>
        <dbReference type="SAM" id="MobiDB-lite"/>
    </source>
</evidence>
<evidence type="ECO:0000313" key="4">
    <source>
        <dbReference type="Proteomes" id="UP000004949"/>
    </source>
</evidence>
<keyword evidence="2" id="KW-0732">Signal</keyword>
<evidence type="ECO:0000256" key="2">
    <source>
        <dbReference type="SAM" id="SignalP"/>
    </source>
</evidence>
<comment type="caution">
    <text evidence="3">The sequence shown here is derived from an EMBL/GenBank/DDBJ whole genome shotgun (WGS) entry which is preliminary data.</text>
</comment>
<feature type="chain" id="PRO_5003489540" evidence="2">
    <location>
        <begin position="31"/>
        <end position="188"/>
    </location>
</feature>
<dbReference type="STRING" id="1088869.GMO_03880"/>
<feature type="signal peptide" evidence="2">
    <location>
        <begin position="1"/>
        <end position="30"/>
    </location>
</feature>
<keyword evidence="4" id="KW-1185">Reference proteome</keyword>
<name>G6XFX3_9PROT</name>
<gene>
    <name evidence="3" type="ORF">GMO_03880</name>
</gene>
<organism evidence="3 4">
    <name type="scientific">Gluconobacter morbifer G707</name>
    <dbReference type="NCBI Taxonomy" id="1088869"/>
    <lineage>
        <taxon>Bacteria</taxon>
        <taxon>Pseudomonadati</taxon>
        <taxon>Pseudomonadota</taxon>
        <taxon>Alphaproteobacteria</taxon>
        <taxon>Acetobacterales</taxon>
        <taxon>Acetobacteraceae</taxon>
        <taxon>Gluconobacter</taxon>
    </lineage>
</organism>
<dbReference type="OrthoDB" id="7271856at2"/>
<dbReference type="EMBL" id="AGQV01000001">
    <property type="protein sequence ID" value="EHH69081.1"/>
    <property type="molecule type" value="Genomic_DNA"/>
</dbReference>
<dbReference type="RefSeq" id="WP_008850538.1">
    <property type="nucleotide sequence ID" value="NZ_AGQV01000001.1"/>
</dbReference>
<dbReference type="AlphaFoldDB" id="G6XFX3"/>
<dbReference type="PATRIC" id="fig|1088869.3.peg.390"/>
<dbReference type="Proteomes" id="UP000004949">
    <property type="component" value="Unassembled WGS sequence"/>
</dbReference>
<feature type="region of interest" description="Disordered" evidence="1">
    <location>
        <begin position="36"/>
        <end position="66"/>
    </location>
</feature>
<proteinExistence type="predicted"/>
<accession>G6XFX3</accession>
<feature type="compositionally biased region" description="Polar residues" evidence="1">
    <location>
        <begin position="38"/>
        <end position="48"/>
    </location>
</feature>
<evidence type="ECO:0000313" key="3">
    <source>
        <dbReference type="EMBL" id="EHH69081.1"/>
    </source>
</evidence>
<reference evidence="3 4" key="1">
    <citation type="submission" date="2011-10" db="EMBL/GenBank/DDBJ databases">
        <title>Genome sequence of Gluconobacter morbifer G707, isolated from Drosophila gut.</title>
        <authorList>
            <person name="Lee W.-J."/>
            <person name="Kim E.-K."/>
        </authorList>
    </citation>
    <scope>NUCLEOTIDE SEQUENCE [LARGE SCALE GENOMIC DNA]</scope>
    <source>
        <strain evidence="3 4">G707</strain>
    </source>
</reference>
<feature type="compositionally biased region" description="Low complexity" evidence="1">
    <location>
        <begin position="49"/>
        <end position="66"/>
    </location>
</feature>
<sequence>MGESMMQRYGKSGLYALLLAAALAPLAAQAQGYQGYPSQTQVDGQPGTQSYPAQQPQQQQQLSPQARADIERAMHYTLPPDFMPRAAATLSALQASNIQPPNSQGATLEQTIARVGQVPGLTPILQQHGFTPATFVMGVTAFGMTLAASNGQQLPQGMPSPNPANVALFKAHPDQVSALMQAMGSPPH</sequence>